<reference evidence="3" key="1">
    <citation type="submission" date="2019-08" db="EMBL/GenBank/DDBJ databases">
        <title>The genome of the North American firefly Photinus pyralis.</title>
        <authorList>
            <consortium name="Photinus pyralis genome working group"/>
            <person name="Fallon T.R."/>
            <person name="Sander Lower S.E."/>
            <person name="Weng J.-K."/>
        </authorList>
    </citation>
    <scope>NUCLEOTIDE SEQUENCE</scope>
    <source>
        <strain evidence="3">TRF0915ILg1</strain>
        <tissue evidence="3">Whole body</tissue>
    </source>
</reference>
<organism evidence="3 4">
    <name type="scientific">Ignelater luminosus</name>
    <name type="common">Cucubano</name>
    <name type="synonym">Pyrophorus luminosus</name>
    <dbReference type="NCBI Taxonomy" id="2038154"/>
    <lineage>
        <taxon>Eukaryota</taxon>
        <taxon>Metazoa</taxon>
        <taxon>Ecdysozoa</taxon>
        <taxon>Arthropoda</taxon>
        <taxon>Hexapoda</taxon>
        <taxon>Insecta</taxon>
        <taxon>Pterygota</taxon>
        <taxon>Neoptera</taxon>
        <taxon>Endopterygota</taxon>
        <taxon>Coleoptera</taxon>
        <taxon>Polyphaga</taxon>
        <taxon>Elateriformia</taxon>
        <taxon>Elateroidea</taxon>
        <taxon>Elateridae</taxon>
        <taxon>Agrypninae</taxon>
        <taxon>Pyrophorini</taxon>
        <taxon>Ignelater</taxon>
    </lineage>
</organism>
<dbReference type="InterPro" id="IPR043502">
    <property type="entry name" value="DNA/RNA_pol_sf"/>
</dbReference>
<dbReference type="InterPro" id="IPR053134">
    <property type="entry name" value="RNA-dir_DNA_polymerase"/>
</dbReference>
<feature type="compositionally biased region" description="Polar residues" evidence="1">
    <location>
        <begin position="1"/>
        <end position="11"/>
    </location>
</feature>
<dbReference type="CDD" id="cd01647">
    <property type="entry name" value="RT_LTR"/>
    <property type="match status" value="1"/>
</dbReference>
<dbReference type="PANTHER" id="PTHR24559">
    <property type="entry name" value="TRANSPOSON TY3-I GAG-POL POLYPROTEIN"/>
    <property type="match status" value="1"/>
</dbReference>
<feature type="non-terminal residue" evidence="3">
    <location>
        <position position="1"/>
    </location>
</feature>
<dbReference type="Gene3D" id="3.10.10.10">
    <property type="entry name" value="HIV Type 1 Reverse Transcriptase, subunit A, domain 1"/>
    <property type="match status" value="1"/>
</dbReference>
<gene>
    <name evidence="3" type="ORF">ILUMI_21128</name>
</gene>
<dbReference type="GO" id="GO:0071897">
    <property type="term" value="P:DNA biosynthetic process"/>
    <property type="evidence" value="ECO:0007669"/>
    <property type="project" value="UniProtKB-ARBA"/>
</dbReference>
<evidence type="ECO:0000313" key="3">
    <source>
        <dbReference type="EMBL" id="KAF2885012.1"/>
    </source>
</evidence>
<dbReference type="EMBL" id="VTPC01090042">
    <property type="protein sequence ID" value="KAF2885012.1"/>
    <property type="molecule type" value="Genomic_DNA"/>
</dbReference>
<dbReference type="SUPFAM" id="SSF56672">
    <property type="entry name" value="DNA/RNA polymerases"/>
    <property type="match status" value="1"/>
</dbReference>
<evidence type="ECO:0000313" key="4">
    <source>
        <dbReference type="Proteomes" id="UP000801492"/>
    </source>
</evidence>
<dbReference type="InterPro" id="IPR000477">
    <property type="entry name" value="RT_dom"/>
</dbReference>
<dbReference type="PANTHER" id="PTHR24559:SF444">
    <property type="entry name" value="REVERSE TRANSCRIPTASE DOMAIN-CONTAINING PROTEIN"/>
    <property type="match status" value="1"/>
</dbReference>
<feature type="compositionally biased region" description="Low complexity" evidence="1">
    <location>
        <begin position="19"/>
        <end position="33"/>
    </location>
</feature>
<evidence type="ECO:0000259" key="2">
    <source>
        <dbReference type="Pfam" id="PF00078"/>
    </source>
</evidence>
<sequence length="244" mass="28365">MQQYRPNNSYRKPQRRDNIQYSNNSNFNSQNYQMGKANYPNANSNRNTAIKERHIDSIPAKPQNVQPIFKRPYRAPFHHKQILRKELDRLLKAKIIRDSQSPWSAPVVLVLKKSPNGEEKVRKCIDYRGLNCVTKKDYFPLSLIQELLERFGKSTLFSVFDVTSAYHQIDMEEDDQEKTAFTTLDDHWKYNKLPFDLCDTSLVYLDDTIAKDGIKPDPEKISAVRSYPPPKNVKDIRSSLGLVG</sequence>
<name>A0A8K0G1N6_IGNLU</name>
<feature type="domain" description="Reverse transcriptase" evidence="2">
    <location>
        <begin position="113"/>
        <end position="186"/>
    </location>
</feature>
<dbReference type="AlphaFoldDB" id="A0A8K0G1N6"/>
<feature type="region of interest" description="Disordered" evidence="1">
    <location>
        <begin position="1"/>
        <end position="44"/>
    </location>
</feature>
<dbReference type="Pfam" id="PF00078">
    <property type="entry name" value="RVT_1"/>
    <property type="match status" value="1"/>
</dbReference>
<evidence type="ECO:0000256" key="1">
    <source>
        <dbReference type="SAM" id="MobiDB-lite"/>
    </source>
</evidence>
<proteinExistence type="predicted"/>
<dbReference type="Proteomes" id="UP000801492">
    <property type="component" value="Unassembled WGS sequence"/>
</dbReference>
<comment type="caution">
    <text evidence="3">The sequence shown here is derived from an EMBL/GenBank/DDBJ whole genome shotgun (WGS) entry which is preliminary data.</text>
</comment>
<dbReference type="OrthoDB" id="6750721at2759"/>
<accession>A0A8K0G1N6</accession>
<protein>
    <recommendedName>
        <fullName evidence="2">Reverse transcriptase domain-containing protein</fullName>
    </recommendedName>
</protein>
<keyword evidence="4" id="KW-1185">Reference proteome</keyword>